<feature type="compositionally biased region" description="Polar residues" evidence="1">
    <location>
        <begin position="95"/>
        <end position="110"/>
    </location>
</feature>
<evidence type="ECO:0000313" key="2">
    <source>
        <dbReference type="Proteomes" id="UP000694865"/>
    </source>
</evidence>
<gene>
    <name evidence="3" type="primary">LOC100377427</name>
</gene>
<evidence type="ECO:0000256" key="1">
    <source>
        <dbReference type="SAM" id="MobiDB-lite"/>
    </source>
</evidence>
<keyword evidence="2" id="KW-1185">Reference proteome</keyword>
<feature type="compositionally biased region" description="Acidic residues" evidence="1">
    <location>
        <begin position="191"/>
        <end position="203"/>
    </location>
</feature>
<feature type="compositionally biased region" description="Polar residues" evidence="1">
    <location>
        <begin position="218"/>
        <end position="239"/>
    </location>
</feature>
<feature type="compositionally biased region" description="Low complexity" evidence="1">
    <location>
        <begin position="269"/>
        <end position="280"/>
    </location>
</feature>
<sequence length="477" mass="53775">MAAQKFKLDAKKMIAAHNSRNRPISPESSSNWDSSEPEDDAGPRIDTSSSEEDDRESVKRSPINMKPTPAARVNSDNKLRPEKFIKAQGGLTPQGGRTPTKTSPALSLKNSLKPGVNMFVDRSQHNSDEDDSSYSAPTPKRRVSKTDLPPYDFKGVANSDKGRVVRETQPPGKSRKGNTYDRPPPRVASPEGDDEFSWADSDAEERTLASLRADLVKNSPTRSDVNTPPSRENNNNSKTLPVRREVQSSEQSAQYAQNPKRTRDKHQRSMSQQQLVSSSQINLESSGLQNPAYNDNFGPSDDDGKDRASFAYSENVGYIYYYEHGSRRYYDGRGAQSDAYMAGIADKSAAIIKRGLQEFFHALRIIVEALLLLVLESSRFVFQNLVQFFLKEFFIVIGDHCLRPMLSALYNHVVQPIVVFSYNVGVGFKRILYPFIEILRDIMLVVAIPLRAFRLFELNWKVPSDVNDQRYRQIQQV</sequence>
<organism evidence="2 3">
    <name type="scientific">Saccoglossus kowalevskii</name>
    <name type="common">Acorn worm</name>
    <dbReference type="NCBI Taxonomy" id="10224"/>
    <lineage>
        <taxon>Eukaryota</taxon>
        <taxon>Metazoa</taxon>
        <taxon>Hemichordata</taxon>
        <taxon>Enteropneusta</taxon>
        <taxon>Harrimaniidae</taxon>
        <taxon>Saccoglossus</taxon>
    </lineage>
</organism>
<feature type="compositionally biased region" description="Polar residues" evidence="1">
    <location>
        <begin position="248"/>
        <end position="259"/>
    </location>
</feature>
<dbReference type="RefSeq" id="XP_002736168.1">
    <property type="nucleotide sequence ID" value="XM_002736122.2"/>
</dbReference>
<dbReference type="GeneID" id="100377427"/>
<feature type="compositionally biased region" description="Low complexity" evidence="1">
    <location>
        <begin position="23"/>
        <end position="34"/>
    </location>
</feature>
<evidence type="ECO:0000313" key="3">
    <source>
        <dbReference type="RefSeq" id="XP_002736168.1"/>
    </source>
</evidence>
<protein>
    <submittedName>
        <fullName evidence="3">Uncharacterized protein LOC100377427</fullName>
    </submittedName>
</protein>
<name>A0ABM0GS57_SACKO</name>
<reference evidence="3" key="1">
    <citation type="submission" date="2025-08" db="UniProtKB">
        <authorList>
            <consortium name="RefSeq"/>
        </authorList>
    </citation>
    <scope>IDENTIFICATION</scope>
    <source>
        <tissue evidence="3">Testes</tissue>
    </source>
</reference>
<dbReference type="Proteomes" id="UP000694865">
    <property type="component" value="Unplaced"/>
</dbReference>
<feature type="region of interest" description="Disordered" evidence="1">
    <location>
        <begin position="1"/>
        <end position="306"/>
    </location>
</feature>
<proteinExistence type="predicted"/>
<accession>A0ABM0GS57</accession>
<feature type="compositionally biased region" description="Basic and acidic residues" evidence="1">
    <location>
        <begin position="75"/>
        <end position="85"/>
    </location>
</feature>
<feature type="compositionally biased region" description="Polar residues" evidence="1">
    <location>
        <begin position="281"/>
        <end position="293"/>
    </location>
</feature>
<feature type="compositionally biased region" description="Basic and acidic residues" evidence="1">
    <location>
        <begin position="1"/>
        <end position="12"/>
    </location>
</feature>